<sequence>MNNALTSYYDVDLPSNLLRQSPSLTGSTSTWTLGAISPVSAETKTTSRHNLPLSSTKLASNLTTATAMLSAGCAKIPAFFDNTPRPHDTYQITHKLVLLFDKEGRRARIHLGGNHIYDVPRWQMEETAETDYFPGSIVVMGVDHMMDTRVTQYRDVTPDDLRVSLTCFLEDTCMFEDSHLVDPRDPEPEDEKKWIIFGQPDFFKAVEIGNEKDVALGDPKLQESAVTERMGITLLARKCPTYKKTPEDHKNPEANALFLNVRTTTHNKRWGRIPSRSYENPTFLVFRKDKEDVTKQQVEALSAYCREVVARVLRGEEDWAWEKEDKEAVFDFWCSVEKFGEYFETFKLQKLAGGHKDWRDATLPSGMRSSGIIEVASETGTKRLRVLPPPADIKMKQAKRGAEEGLRM</sequence>
<organism evidence="1 2">
    <name type="scientific">Phialocephala subalpina</name>
    <dbReference type="NCBI Taxonomy" id="576137"/>
    <lineage>
        <taxon>Eukaryota</taxon>
        <taxon>Fungi</taxon>
        <taxon>Dikarya</taxon>
        <taxon>Ascomycota</taxon>
        <taxon>Pezizomycotina</taxon>
        <taxon>Leotiomycetes</taxon>
        <taxon>Helotiales</taxon>
        <taxon>Mollisiaceae</taxon>
        <taxon>Phialocephala</taxon>
        <taxon>Phialocephala fortinii species complex</taxon>
    </lineage>
</organism>
<name>A0A1L7XDI1_9HELO</name>
<accession>A0A1L7XDI1</accession>
<reference evidence="1 2" key="1">
    <citation type="submission" date="2016-03" db="EMBL/GenBank/DDBJ databases">
        <authorList>
            <person name="Ploux O."/>
        </authorList>
    </citation>
    <scope>NUCLEOTIDE SEQUENCE [LARGE SCALE GENOMIC DNA]</scope>
    <source>
        <strain evidence="1 2">UAMH 11012</strain>
    </source>
</reference>
<dbReference type="EMBL" id="FJOG01000022">
    <property type="protein sequence ID" value="CZR63084.1"/>
    <property type="molecule type" value="Genomic_DNA"/>
</dbReference>
<evidence type="ECO:0000313" key="2">
    <source>
        <dbReference type="Proteomes" id="UP000184330"/>
    </source>
</evidence>
<dbReference type="Proteomes" id="UP000184330">
    <property type="component" value="Unassembled WGS sequence"/>
</dbReference>
<proteinExistence type="predicted"/>
<gene>
    <name evidence="1" type="ORF">PAC_12981</name>
</gene>
<keyword evidence="2" id="KW-1185">Reference proteome</keyword>
<dbReference type="AlphaFoldDB" id="A0A1L7XDI1"/>
<protein>
    <submittedName>
        <fullName evidence="1">Uncharacterized protein</fullName>
    </submittedName>
</protein>
<dbReference type="OrthoDB" id="437457at2759"/>
<evidence type="ECO:0000313" key="1">
    <source>
        <dbReference type="EMBL" id="CZR63084.1"/>
    </source>
</evidence>